<dbReference type="InterPro" id="IPR049349">
    <property type="entry name" value="DUF2264_N"/>
</dbReference>
<dbReference type="EMBL" id="JAVDYE010000001">
    <property type="protein sequence ID" value="MDR7382851.1"/>
    <property type="molecule type" value="Genomic_DNA"/>
</dbReference>
<keyword evidence="3" id="KW-1185">Reference proteome</keyword>
<accession>A0ABU2CNC8</accession>
<evidence type="ECO:0000259" key="1">
    <source>
        <dbReference type="Pfam" id="PF10022"/>
    </source>
</evidence>
<dbReference type="RefSeq" id="WP_274991620.1">
    <property type="nucleotide sequence ID" value="NZ_JAJQQP010000001.1"/>
</dbReference>
<comment type="caution">
    <text evidence="2">The sequence shown here is derived from an EMBL/GenBank/DDBJ whole genome shotgun (WGS) entry which is preliminary data.</text>
</comment>
<name>A0ABU2CNC8_9MICO</name>
<sequence>MTSPDTAHHTALRPAQRWTRDRWLTTADQLLDATAAHASPGRSLIRLPGPVSASGGWSDGLEGYARTFLLAAFRLRGEDGDDPHRLLERYADGLRHGTDPAHPERWPRIDERRQAVVEAASVAVALSETREWLWDRLDPAAQERTVDWLAGIVGTRGYRNNWIWFQNIIEEFLVSVGGPWDQADLDRNEELQERLYVGDGWYSDGHGRDGRRQSFDWYAGWAWHFYPVLHARIQDRPLARRHADRLHAYLGQARHLVGSTGAPLLQGRSATYRLGMLAPFWAGALADATPLAPGETRALTGAVAEHFLAAGSVDEHGLLPIGWHHRYDRVRQLYTGAASPYWASKGFLGLLLPPDHAVWTAEPETPEAWHDGAVVPLRAPGWLVSSTPEDGLVRIVNHGSDRLLEHAAEPRADDPFYRRTAYANLVSPQLSQDAIAAPVESHVALLDADGTPSHRDGVDRLALGDHVATSWSRVHWLDLPGAASDGGAATWVAMRRGPRLVTASVVRGRFEVRIGWYLQDVPDGVPGNGTDVDGAAWPREVGPWSLQVGGWALAAPDAARLTVETGADWVRVARPDGLSSLVKALTGLGVPGTRRRLGADPLGAASATPWLRSSRPVAPGEVGAALVVLTGASSPLDLHAVESVTRLPDADRTRVAVRWRGGLVDVVDGPTSPAP</sequence>
<dbReference type="PANTHER" id="PTHR35339:SF4">
    <property type="entry name" value="LINALOOL DEHYDRATASE_ISOMERASE DOMAIN-CONTAINING PROTEIN"/>
    <property type="match status" value="1"/>
</dbReference>
<evidence type="ECO:0000313" key="2">
    <source>
        <dbReference type="EMBL" id="MDR7382851.1"/>
    </source>
</evidence>
<reference evidence="2 3" key="1">
    <citation type="submission" date="2023-07" db="EMBL/GenBank/DDBJ databases">
        <title>Sequencing the genomes of 1000 actinobacteria strains.</title>
        <authorList>
            <person name="Klenk H.-P."/>
        </authorList>
    </citation>
    <scope>NUCLEOTIDE SEQUENCE [LARGE SCALE GENOMIC DNA]</scope>
    <source>
        <strain evidence="2 3">DSM 45554</strain>
    </source>
</reference>
<organism evidence="2 3">
    <name type="scientific">Promicromonospora iranensis</name>
    <dbReference type="NCBI Taxonomy" id="1105144"/>
    <lineage>
        <taxon>Bacteria</taxon>
        <taxon>Bacillati</taxon>
        <taxon>Actinomycetota</taxon>
        <taxon>Actinomycetes</taxon>
        <taxon>Micrococcales</taxon>
        <taxon>Promicromonosporaceae</taxon>
        <taxon>Promicromonospora</taxon>
    </lineage>
</organism>
<feature type="domain" description="DUF2264" evidence="1">
    <location>
        <begin position="19"/>
        <end position="364"/>
    </location>
</feature>
<dbReference type="PANTHER" id="PTHR35339">
    <property type="entry name" value="LINALOOL DEHYDRATASE_ISOMERASE DOMAIN-CONTAINING PROTEIN"/>
    <property type="match status" value="1"/>
</dbReference>
<evidence type="ECO:0000313" key="3">
    <source>
        <dbReference type="Proteomes" id="UP001183585"/>
    </source>
</evidence>
<protein>
    <recommendedName>
        <fullName evidence="1">DUF2264 domain-containing protein</fullName>
    </recommendedName>
</protein>
<dbReference type="Pfam" id="PF10022">
    <property type="entry name" value="DUF2264"/>
    <property type="match status" value="1"/>
</dbReference>
<dbReference type="InterPro" id="IPR016624">
    <property type="entry name" value="UCP014753"/>
</dbReference>
<gene>
    <name evidence="2" type="ORF">J2S48_002366</name>
</gene>
<dbReference type="Proteomes" id="UP001183585">
    <property type="component" value="Unassembled WGS sequence"/>
</dbReference>
<proteinExistence type="predicted"/>